<evidence type="ECO:0000256" key="2">
    <source>
        <dbReference type="ARBA" id="ARBA00022670"/>
    </source>
</evidence>
<dbReference type="SUPFAM" id="SSF143081">
    <property type="entry name" value="BB1717-like"/>
    <property type="match status" value="1"/>
</dbReference>
<protein>
    <recommendedName>
        <fullName evidence="8">Abasic site processing protein</fullName>
        <ecNumber evidence="8">3.4.-.-</ecNumber>
    </recommendedName>
</protein>
<evidence type="ECO:0000256" key="9">
    <source>
        <dbReference type="SAM" id="MobiDB-lite"/>
    </source>
</evidence>
<keyword evidence="6" id="KW-0238">DNA-binding</keyword>
<comment type="caution">
    <text evidence="10">The sequence shown here is derived from an EMBL/GenBank/DDBJ whole genome shotgun (WGS) entry which is preliminary data.</text>
</comment>
<evidence type="ECO:0000256" key="8">
    <source>
        <dbReference type="RuleBase" id="RU364100"/>
    </source>
</evidence>
<evidence type="ECO:0000313" key="10">
    <source>
        <dbReference type="EMBL" id="MCP2333736.1"/>
    </source>
</evidence>
<dbReference type="EMBL" id="AUBJ02000001">
    <property type="protein sequence ID" value="MCP2333736.1"/>
    <property type="molecule type" value="Genomic_DNA"/>
</dbReference>
<organism evidence="10 11">
    <name type="scientific">Actinoalloteichus caeruleus DSM 43889</name>
    <dbReference type="NCBI Taxonomy" id="1120930"/>
    <lineage>
        <taxon>Bacteria</taxon>
        <taxon>Bacillati</taxon>
        <taxon>Actinomycetota</taxon>
        <taxon>Actinomycetes</taxon>
        <taxon>Pseudonocardiales</taxon>
        <taxon>Pseudonocardiaceae</taxon>
        <taxon>Actinoalloteichus</taxon>
        <taxon>Actinoalloteichus cyanogriseus</taxon>
    </lineage>
</organism>
<dbReference type="PANTHER" id="PTHR13604:SF0">
    <property type="entry name" value="ABASIC SITE PROCESSING PROTEIN HMCES"/>
    <property type="match status" value="1"/>
</dbReference>
<evidence type="ECO:0000256" key="7">
    <source>
        <dbReference type="ARBA" id="ARBA00023239"/>
    </source>
</evidence>
<evidence type="ECO:0000256" key="3">
    <source>
        <dbReference type="ARBA" id="ARBA00022763"/>
    </source>
</evidence>
<keyword evidence="11" id="KW-1185">Reference proteome</keyword>
<dbReference type="Proteomes" id="UP000791080">
    <property type="component" value="Unassembled WGS sequence"/>
</dbReference>
<comment type="similarity">
    <text evidence="1 8">Belongs to the SOS response-associated peptidase family.</text>
</comment>
<evidence type="ECO:0000256" key="6">
    <source>
        <dbReference type="ARBA" id="ARBA00023125"/>
    </source>
</evidence>
<dbReference type="Pfam" id="PF02586">
    <property type="entry name" value="SRAP"/>
    <property type="match status" value="1"/>
</dbReference>
<dbReference type="RefSeq" id="WP_026419286.1">
    <property type="nucleotide sequence ID" value="NZ_AUBJ02000001.1"/>
</dbReference>
<keyword evidence="3" id="KW-0227">DNA damage</keyword>
<keyword evidence="2 8" id="KW-0645">Protease</keyword>
<dbReference type="EC" id="3.4.-.-" evidence="8"/>
<name>A0ABT1JNM1_ACTCY</name>
<evidence type="ECO:0000313" key="11">
    <source>
        <dbReference type="Proteomes" id="UP000791080"/>
    </source>
</evidence>
<evidence type="ECO:0000256" key="4">
    <source>
        <dbReference type="ARBA" id="ARBA00022801"/>
    </source>
</evidence>
<evidence type="ECO:0000256" key="1">
    <source>
        <dbReference type="ARBA" id="ARBA00008136"/>
    </source>
</evidence>
<dbReference type="PANTHER" id="PTHR13604">
    <property type="entry name" value="DC12-RELATED"/>
    <property type="match status" value="1"/>
</dbReference>
<keyword evidence="5" id="KW-0190">Covalent protein-DNA linkage</keyword>
<dbReference type="InterPro" id="IPR036590">
    <property type="entry name" value="SRAP-like"/>
</dbReference>
<sequence length="256" mass="28523">MCGRYAISLDPARLAAEFDAVDGAEGAVGPDHNVTPTRLIPIIVERFPAGADSEDRRPAPVRSVRAVRWGLVPPWAPDLTSGPPMINARAETITEKPAYRQAVRRRRCLVPATGWYEWQPNESGKQPFLSVRRDGRPLAMAAVFSTWWPKDQPKENTAPVVSCAVVTTEAQGEFARVHHRMPLVLGREHWEEWLDPGAEEVRHLLDDPAVVPLDELTMYPVSKEVNSMRNNGPHLVDPVELEDREPPSPAPTLFEA</sequence>
<reference evidence="10 11" key="1">
    <citation type="submission" date="2022-06" db="EMBL/GenBank/DDBJ databases">
        <title>Genomic Encyclopedia of Type Strains, Phase I: the one thousand microbial genomes (KMG-I) project.</title>
        <authorList>
            <person name="Kyrpides N."/>
        </authorList>
    </citation>
    <scope>NUCLEOTIDE SEQUENCE [LARGE SCALE GENOMIC DNA]</scope>
    <source>
        <strain evidence="10 11">DSM 43889</strain>
    </source>
</reference>
<proteinExistence type="inferred from homology"/>
<dbReference type="InterPro" id="IPR003738">
    <property type="entry name" value="SRAP"/>
</dbReference>
<evidence type="ECO:0000256" key="5">
    <source>
        <dbReference type="ARBA" id="ARBA00023124"/>
    </source>
</evidence>
<feature type="region of interest" description="Disordered" evidence="9">
    <location>
        <begin position="228"/>
        <end position="256"/>
    </location>
</feature>
<dbReference type="Gene3D" id="3.90.1680.10">
    <property type="entry name" value="SOS response associated peptidase-like"/>
    <property type="match status" value="1"/>
</dbReference>
<accession>A0ABT1JNM1</accession>
<keyword evidence="7" id="KW-0456">Lyase</keyword>
<keyword evidence="4 8" id="KW-0378">Hydrolase</keyword>
<gene>
    <name evidence="10" type="ORF">G443_004006</name>
</gene>